<organism evidence="7 8">
    <name type="scientific">Acidisoma cellulosilyticum</name>
    <dbReference type="NCBI Taxonomy" id="2802395"/>
    <lineage>
        <taxon>Bacteria</taxon>
        <taxon>Pseudomonadati</taxon>
        <taxon>Pseudomonadota</taxon>
        <taxon>Alphaproteobacteria</taxon>
        <taxon>Acetobacterales</taxon>
        <taxon>Acidocellaceae</taxon>
        <taxon>Acidisoma</taxon>
    </lineage>
</organism>
<reference evidence="7 8" key="1">
    <citation type="journal article" date="2021" name="Microorganisms">
        <title>Acidisoma silvae sp. nov. and Acidisomacellulosilytica sp. nov., Two Acidophilic Bacteria Isolated from Decaying Wood, Hydrolyzing Cellulose and Producing Poly-3-hydroxybutyrate.</title>
        <authorList>
            <person name="Mieszkin S."/>
            <person name="Pouder E."/>
            <person name="Uroz S."/>
            <person name="Simon-Colin C."/>
            <person name="Alain K."/>
        </authorList>
    </citation>
    <scope>NUCLEOTIDE SEQUENCE [LARGE SCALE GENOMIC DNA]</scope>
    <source>
        <strain evidence="7 8">HW T5.17</strain>
    </source>
</reference>
<dbReference type="InterPro" id="IPR027417">
    <property type="entry name" value="P-loop_NTPase"/>
</dbReference>
<dbReference type="PROSITE" id="PS00211">
    <property type="entry name" value="ABC_TRANSPORTER_1"/>
    <property type="match status" value="1"/>
</dbReference>
<evidence type="ECO:0000256" key="2">
    <source>
        <dbReference type="ARBA" id="ARBA00022597"/>
    </source>
</evidence>
<keyword evidence="2" id="KW-0762">Sugar transport</keyword>
<gene>
    <name evidence="7" type="ORF">ACELLULO517_28200</name>
</gene>
<name>A0A963Z791_9PROT</name>
<keyword evidence="5 7" id="KW-0067">ATP-binding</keyword>
<dbReference type="PANTHER" id="PTHR43790">
    <property type="entry name" value="CARBOHYDRATE TRANSPORT ATP-BINDING PROTEIN MG119-RELATED"/>
    <property type="match status" value="1"/>
</dbReference>
<dbReference type="PROSITE" id="PS50893">
    <property type="entry name" value="ABC_TRANSPORTER_2"/>
    <property type="match status" value="1"/>
</dbReference>
<dbReference type="CDD" id="cd03215">
    <property type="entry name" value="ABC_Carb_Monos_II"/>
    <property type="match status" value="1"/>
</dbReference>
<feature type="domain" description="ABC transporter" evidence="6">
    <location>
        <begin position="9"/>
        <end position="510"/>
    </location>
</feature>
<dbReference type="SUPFAM" id="SSF52540">
    <property type="entry name" value="P-loop containing nucleoside triphosphate hydrolases"/>
    <property type="match status" value="2"/>
</dbReference>
<keyword evidence="4" id="KW-0547">Nucleotide-binding</keyword>
<dbReference type="AlphaFoldDB" id="A0A963Z791"/>
<dbReference type="CDD" id="cd03216">
    <property type="entry name" value="ABC_Carb_Monos_I"/>
    <property type="match status" value="1"/>
</dbReference>
<evidence type="ECO:0000313" key="7">
    <source>
        <dbReference type="EMBL" id="MCB8884125.1"/>
    </source>
</evidence>
<evidence type="ECO:0000313" key="8">
    <source>
        <dbReference type="Proteomes" id="UP000721844"/>
    </source>
</evidence>
<proteinExistence type="predicted"/>
<keyword evidence="8" id="KW-1185">Reference proteome</keyword>
<keyword evidence="1" id="KW-0813">Transport</keyword>
<keyword evidence="3" id="KW-0677">Repeat</keyword>
<dbReference type="Pfam" id="PF00005">
    <property type="entry name" value="ABC_tran"/>
    <property type="match status" value="2"/>
</dbReference>
<dbReference type="SMART" id="SM00382">
    <property type="entry name" value="AAA"/>
    <property type="match status" value="2"/>
</dbReference>
<dbReference type="PANTHER" id="PTHR43790:SF9">
    <property type="entry name" value="GALACTOFURANOSE TRANSPORTER ATP-BINDING PROTEIN YTFR"/>
    <property type="match status" value="1"/>
</dbReference>
<dbReference type="InterPro" id="IPR003593">
    <property type="entry name" value="AAA+_ATPase"/>
</dbReference>
<dbReference type="GO" id="GO:0005524">
    <property type="term" value="F:ATP binding"/>
    <property type="evidence" value="ECO:0007669"/>
    <property type="project" value="UniProtKB-KW"/>
</dbReference>
<evidence type="ECO:0000256" key="5">
    <source>
        <dbReference type="ARBA" id="ARBA00022840"/>
    </source>
</evidence>
<evidence type="ECO:0000256" key="3">
    <source>
        <dbReference type="ARBA" id="ARBA00022737"/>
    </source>
</evidence>
<dbReference type="InterPro" id="IPR050107">
    <property type="entry name" value="ABC_carbohydrate_import_ATPase"/>
</dbReference>
<dbReference type="Proteomes" id="UP000721844">
    <property type="component" value="Unassembled WGS sequence"/>
</dbReference>
<evidence type="ECO:0000256" key="1">
    <source>
        <dbReference type="ARBA" id="ARBA00022448"/>
    </source>
</evidence>
<accession>A0A963Z791</accession>
<comment type="caution">
    <text evidence="7">The sequence shown here is derived from an EMBL/GenBank/DDBJ whole genome shotgun (WGS) entry which is preliminary data.</text>
</comment>
<sequence>MDAPAPLALRLSNLSKTFGGQKALDQVALDVAQGEVHGLLGQNGSGKSTLIKVLAGFHPPDAGSLLQVCGVDVPLPLAAGAFRLHRMSFVHQHLGLIPGLTALENLLINRLARRHAWAINWRAEHRKAIRQFESYGVPIDPGALVSDLPPVERALLAIVRAAGELSAGDGAGNGLLILDEPTPFLPKRDVEQLFRLVRSIVATGASAIFVSHDVDEVMEITDRATILRDGRVAAKLDSKTATKRDFVQAIVGRQLLATTPPRLAEAQAPSHIVIQGLCGGSIVDLSLAAGRSEVIGLTGLIGSGYDEVCYLLYGAKRATQGQLAIGKRHVALPAISPKLAIEQGIVLIPGDRATAGVIDVLPVSDNVTMPVLGSRFRPWMLDRRAMVRRAGSLGETFEVRPANPTLPMSALSGGNQQKVVLAKWFQQKPVMILLDEPTQGVDIGARQNVFSHIAKAALEGATVLCASSDYEQLAAICSRVLIFSGGRVVASLAGAEISKDAIAERCLFSAAPVTAEGNMADVA</sequence>
<dbReference type="GO" id="GO:0016887">
    <property type="term" value="F:ATP hydrolysis activity"/>
    <property type="evidence" value="ECO:0007669"/>
    <property type="project" value="InterPro"/>
</dbReference>
<evidence type="ECO:0000256" key="4">
    <source>
        <dbReference type="ARBA" id="ARBA00022741"/>
    </source>
</evidence>
<dbReference type="InterPro" id="IPR017871">
    <property type="entry name" value="ABC_transporter-like_CS"/>
</dbReference>
<protein>
    <submittedName>
        <fullName evidence="7">Sugar ABC transporter ATP-binding protein</fullName>
    </submittedName>
</protein>
<evidence type="ECO:0000259" key="6">
    <source>
        <dbReference type="PROSITE" id="PS50893"/>
    </source>
</evidence>
<dbReference type="Gene3D" id="3.40.50.300">
    <property type="entry name" value="P-loop containing nucleotide triphosphate hydrolases"/>
    <property type="match status" value="2"/>
</dbReference>
<dbReference type="RefSeq" id="WP_227310856.1">
    <property type="nucleotide sequence ID" value="NZ_JAESVA010000031.1"/>
</dbReference>
<dbReference type="EMBL" id="JAESVA010000031">
    <property type="protein sequence ID" value="MCB8884125.1"/>
    <property type="molecule type" value="Genomic_DNA"/>
</dbReference>
<dbReference type="InterPro" id="IPR003439">
    <property type="entry name" value="ABC_transporter-like_ATP-bd"/>
</dbReference>